<evidence type="ECO:0000256" key="5">
    <source>
        <dbReference type="ARBA" id="ARBA00023163"/>
    </source>
</evidence>
<feature type="compositionally biased region" description="Basic residues" evidence="8">
    <location>
        <begin position="141"/>
        <end position="151"/>
    </location>
</feature>
<dbReference type="PANTHER" id="PTHR32467">
    <property type="entry name" value="AP2-LIKE ETHYLENE-RESPONSIVE TRANSCRIPTION FACTOR"/>
    <property type="match status" value="1"/>
</dbReference>
<evidence type="ECO:0000259" key="9">
    <source>
        <dbReference type="PROSITE" id="PS51032"/>
    </source>
</evidence>
<reference evidence="10 11" key="1">
    <citation type="submission" date="2018-10" db="EMBL/GenBank/DDBJ databases">
        <title>A high-quality apple genome assembly.</title>
        <authorList>
            <person name="Hu J."/>
        </authorList>
    </citation>
    <scope>NUCLEOTIDE SEQUENCE [LARGE SCALE GENOMIC DNA]</scope>
    <source>
        <strain evidence="11">cv. HFTH1</strain>
        <tissue evidence="10">Young leaf</tissue>
    </source>
</reference>
<gene>
    <name evidence="10" type="ORF">DVH24_024007</name>
</gene>
<feature type="region of interest" description="Disordered" evidence="8">
    <location>
        <begin position="17"/>
        <end position="51"/>
    </location>
</feature>
<name>A0A498JKJ9_MALDO</name>
<sequence length="466" mass="50721">MLDLNINFTDITNSKSMEVDDAGTSNSSVVNADEAPTPGNAGDEDSTNNTTSSFMFDILRREKDGLCISGDGDQTQSLQFVTRPLCPVAGYGGGGKEGADCGLGLSSSSLSTARTHWLNLSFAESGGQTQAELRVVQQKKQPPRKSRRGPRSRSSQYRGVTFYRRTGRWESHIWDCGKQVYLGGFDTAHYAARAYDRAAIKFRGIDADINFNVGDYEEDMKLLGHLNKEEFVHVLRRQTTGASRGNSKYRGVAAVPQPECGAKLEDRMGQVPRKKVFEKEAIKCRTGREAVTNFDPSIYEGEMVLNASVEGSGHNLDLSLRISQPCSAGQKRIGKLGDFQFPKERPMVNGFSSAAMGQLPHVLTTVAKCPALYPGFVQRHGEITSDHNRLQPISSPRYTNWACQVYGNNNNVSPMQVFSIAASSGFPSSTATTPPPSASLPPNLQDSSASAYSLDCLPFPATANIY</sequence>
<dbReference type="InterPro" id="IPR036955">
    <property type="entry name" value="AP2/ERF_dom_sf"/>
</dbReference>
<dbReference type="InterPro" id="IPR001471">
    <property type="entry name" value="AP2/ERF_dom"/>
</dbReference>
<dbReference type="GO" id="GO:0003700">
    <property type="term" value="F:DNA-binding transcription factor activity"/>
    <property type="evidence" value="ECO:0007669"/>
    <property type="project" value="InterPro"/>
</dbReference>
<keyword evidence="3" id="KW-0238">DNA-binding</keyword>
<dbReference type="Pfam" id="PF00847">
    <property type="entry name" value="AP2"/>
    <property type="match status" value="1"/>
</dbReference>
<feature type="domain" description="AP2/ERF" evidence="9">
    <location>
        <begin position="156"/>
        <end position="212"/>
    </location>
</feature>
<evidence type="ECO:0000256" key="1">
    <source>
        <dbReference type="ARBA" id="ARBA00004123"/>
    </source>
</evidence>
<dbReference type="Gene3D" id="3.30.730.10">
    <property type="entry name" value="AP2/ERF domain"/>
    <property type="match status" value="1"/>
</dbReference>
<accession>A0A498JKJ9</accession>
<protein>
    <recommendedName>
        <fullName evidence="9">AP2/ERF domain-containing protein</fullName>
    </recommendedName>
</protein>
<dbReference type="SMART" id="SM00380">
    <property type="entry name" value="AP2"/>
    <property type="match status" value="1"/>
</dbReference>
<dbReference type="InterPro" id="IPR016177">
    <property type="entry name" value="DNA-bd_dom_sf"/>
</dbReference>
<dbReference type="AlphaFoldDB" id="A0A498JKJ9"/>
<feature type="region of interest" description="Disordered" evidence="8">
    <location>
        <begin position="135"/>
        <end position="157"/>
    </location>
</feature>
<evidence type="ECO:0000256" key="6">
    <source>
        <dbReference type="ARBA" id="ARBA00023242"/>
    </source>
</evidence>
<evidence type="ECO:0000256" key="8">
    <source>
        <dbReference type="SAM" id="MobiDB-lite"/>
    </source>
</evidence>
<evidence type="ECO:0000313" key="10">
    <source>
        <dbReference type="EMBL" id="RXH94323.1"/>
    </source>
</evidence>
<dbReference type="STRING" id="3750.A0A498JKJ9"/>
<keyword evidence="6" id="KW-0539">Nucleus</keyword>
<dbReference type="PANTHER" id="PTHR32467:SF245">
    <property type="entry name" value="AP2_ERF DOMAIN-CONTAINING PROTEIN"/>
    <property type="match status" value="1"/>
</dbReference>
<dbReference type="EMBL" id="RDQH01000333">
    <property type="protein sequence ID" value="RXH94323.1"/>
    <property type="molecule type" value="Genomic_DNA"/>
</dbReference>
<evidence type="ECO:0000256" key="7">
    <source>
        <dbReference type="ARBA" id="ARBA00037973"/>
    </source>
</evidence>
<proteinExistence type="inferred from homology"/>
<dbReference type="GO" id="GO:0005634">
    <property type="term" value="C:nucleus"/>
    <property type="evidence" value="ECO:0007669"/>
    <property type="project" value="UniProtKB-SubCell"/>
</dbReference>
<keyword evidence="11" id="KW-1185">Reference proteome</keyword>
<dbReference type="PROSITE" id="PS51032">
    <property type="entry name" value="AP2_ERF"/>
    <property type="match status" value="1"/>
</dbReference>
<keyword evidence="4" id="KW-0010">Activator</keyword>
<comment type="caution">
    <text evidence="10">The sequence shown here is derived from an EMBL/GenBank/DDBJ whole genome shotgun (WGS) entry which is preliminary data.</text>
</comment>
<dbReference type="CDD" id="cd00018">
    <property type="entry name" value="AP2"/>
    <property type="match status" value="1"/>
</dbReference>
<dbReference type="SUPFAM" id="SSF54171">
    <property type="entry name" value="DNA-binding domain"/>
    <property type="match status" value="1"/>
</dbReference>
<evidence type="ECO:0000256" key="3">
    <source>
        <dbReference type="ARBA" id="ARBA00023125"/>
    </source>
</evidence>
<evidence type="ECO:0000313" key="11">
    <source>
        <dbReference type="Proteomes" id="UP000290289"/>
    </source>
</evidence>
<keyword evidence="5" id="KW-0804">Transcription</keyword>
<dbReference type="FunFam" id="3.30.730.10:FF:000004">
    <property type="entry name" value="AP2-like ethylene-responsive transcription factor"/>
    <property type="match status" value="1"/>
</dbReference>
<organism evidence="10 11">
    <name type="scientific">Malus domestica</name>
    <name type="common">Apple</name>
    <name type="synonym">Pyrus malus</name>
    <dbReference type="NCBI Taxonomy" id="3750"/>
    <lineage>
        <taxon>Eukaryota</taxon>
        <taxon>Viridiplantae</taxon>
        <taxon>Streptophyta</taxon>
        <taxon>Embryophyta</taxon>
        <taxon>Tracheophyta</taxon>
        <taxon>Spermatophyta</taxon>
        <taxon>Magnoliopsida</taxon>
        <taxon>eudicotyledons</taxon>
        <taxon>Gunneridae</taxon>
        <taxon>Pentapetalae</taxon>
        <taxon>rosids</taxon>
        <taxon>fabids</taxon>
        <taxon>Rosales</taxon>
        <taxon>Rosaceae</taxon>
        <taxon>Amygdaloideae</taxon>
        <taxon>Maleae</taxon>
        <taxon>Malus</taxon>
    </lineage>
</organism>
<comment type="subcellular location">
    <subcellularLocation>
        <location evidence="1">Nucleus</location>
    </subcellularLocation>
</comment>
<dbReference type="Proteomes" id="UP000290289">
    <property type="component" value="Chromosome 7"/>
</dbReference>
<keyword evidence="2" id="KW-0805">Transcription regulation</keyword>
<comment type="similarity">
    <text evidence="7">Belongs to the AP2/ERF transcription factor family. AP2 subfamily.</text>
</comment>
<evidence type="ECO:0000256" key="2">
    <source>
        <dbReference type="ARBA" id="ARBA00023015"/>
    </source>
</evidence>
<evidence type="ECO:0000256" key="4">
    <source>
        <dbReference type="ARBA" id="ARBA00023159"/>
    </source>
</evidence>
<dbReference type="GO" id="GO:0003677">
    <property type="term" value="F:DNA binding"/>
    <property type="evidence" value="ECO:0007669"/>
    <property type="project" value="UniProtKB-KW"/>
</dbReference>